<dbReference type="PANTHER" id="PTHR42788">
    <property type="entry name" value="TAURINE IMPORT ATP-BINDING PROTEIN-RELATED"/>
    <property type="match status" value="1"/>
</dbReference>
<keyword evidence="3" id="KW-0067">ATP-binding</keyword>
<dbReference type="GO" id="GO:0016887">
    <property type="term" value="F:ATP hydrolysis activity"/>
    <property type="evidence" value="ECO:0007669"/>
    <property type="project" value="InterPro"/>
</dbReference>
<dbReference type="Gene3D" id="3.40.50.300">
    <property type="entry name" value="P-loop containing nucleotide triphosphate hydrolases"/>
    <property type="match status" value="1"/>
</dbReference>
<dbReference type="InterPro" id="IPR027417">
    <property type="entry name" value="P-loop_NTPase"/>
</dbReference>
<accession>A0A840IBG3</accession>
<dbReference type="InterPro" id="IPR050166">
    <property type="entry name" value="ABC_transporter_ATP-bind"/>
</dbReference>
<keyword evidence="2" id="KW-0547">Nucleotide-binding</keyword>
<dbReference type="PROSITE" id="PS50893">
    <property type="entry name" value="ABC_TRANSPORTER_2"/>
    <property type="match status" value="1"/>
</dbReference>
<reference evidence="5 6" key="1">
    <citation type="submission" date="2020-08" db="EMBL/GenBank/DDBJ databases">
        <title>Genomic Encyclopedia of Archaeal and Bacterial Type Strains, Phase II (KMG-II): from individual species to whole genera.</title>
        <authorList>
            <person name="Goeker M."/>
        </authorList>
    </citation>
    <scope>NUCLEOTIDE SEQUENCE [LARGE SCALE GENOMIC DNA]</scope>
    <source>
        <strain evidence="5 6">DSM 23288</strain>
    </source>
</reference>
<sequence length="257" mass="28180">MGAIQIDRVTKVYNADRRDVLALDDVSLTIPDGEFGCIVGGSGCGKSTLLNVIAGLEPPTEGAALVGGRPVTGPGPDRGMVFQSYTLYPWLRVRENVEFGPSLAGTPAKERHGQSDELLAQMGLSEFADAYPSELSGGMQQRVAIVRAIANDPDVLLMDEPFGALDALTRSGAQRFLTNLWEQRRRTIAFVTHDIDEAVFLADRVYVMSPRPGRLRKEVVIDLPRSRDPEVLTTPEFADYKREILELIHETAAETRA</sequence>
<keyword evidence="6" id="KW-1185">Reference proteome</keyword>
<dbReference type="PROSITE" id="PS00211">
    <property type="entry name" value="ABC_TRANSPORTER_1"/>
    <property type="match status" value="1"/>
</dbReference>
<proteinExistence type="predicted"/>
<dbReference type="RefSeq" id="WP_183341175.1">
    <property type="nucleotide sequence ID" value="NZ_JACHNU010000002.1"/>
</dbReference>
<dbReference type="CDD" id="cd03293">
    <property type="entry name" value="ABC_NrtD_SsuB_transporters"/>
    <property type="match status" value="1"/>
</dbReference>
<feature type="domain" description="ABC transporter" evidence="4">
    <location>
        <begin position="4"/>
        <end position="235"/>
    </location>
</feature>
<dbReference type="SMART" id="SM00382">
    <property type="entry name" value="AAA"/>
    <property type="match status" value="1"/>
</dbReference>
<dbReference type="PANTHER" id="PTHR42788:SF13">
    <property type="entry name" value="ALIPHATIC SULFONATES IMPORT ATP-BINDING PROTEIN SSUB"/>
    <property type="match status" value="1"/>
</dbReference>
<dbReference type="EMBL" id="JACHNU010000002">
    <property type="protein sequence ID" value="MBB4662176.1"/>
    <property type="molecule type" value="Genomic_DNA"/>
</dbReference>
<comment type="caution">
    <text evidence="5">The sequence shown here is derived from an EMBL/GenBank/DDBJ whole genome shotgun (WGS) entry which is preliminary data.</text>
</comment>
<dbReference type="AlphaFoldDB" id="A0A840IBG3"/>
<dbReference type="GO" id="GO:0005524">
    <property type="term" value="F:ATP binding"/>
    <property type="evidence" value="ECO:0007669"/>
    <property type="project" value="UniProtKB-KW"/>
</dbReference>
<evidence type="ECO:0000256" key="3">
    <source>
        <dbReference type="ARBA" id="ARBA00022840"/>
    </source>
</evidence>
<evidence type="ECO:0000313" key="5">
    <source>
        <dbReference type="EMBL" id="MBB4662176.1"/>
    </source>
</evidence>
<keyword evidence="1" id="KW-0813">Transport</keyword>
<dbReference type="InterPro" id="IPR003593">
    <property type="entry name" value="AAA+_ATPase"/>
</dbReference>
<gene>
    <name evidence="5" type="ORF">BDZ31_001762</name>
</gene>
<evidence type="ECO:0000259" key="4">
    <source>
        <dbReference type="PROSITE" id="PS50893"/>
    </source>
</evidence>
<dbReference type="Proteomes" id="UP000585272">
    <property type="component" value="Unassembled WGS sequence"/>
</dbReference>
<dbReference type="SUPFAM" id="SSF52540">
    <property type="entry name" value="P-loop containing nucleoside triphosphate hydrolases"/>
    <property type="match status" value="1"/>
</dbReference>
<dbReference type="InterPro" id="IPR017871">
    <property type="entry name" value="ABC_transporter-like_CS"/>
</dbReference>
<evidence type="ECO:0000313" key="6">
    <source>
        <dbReference type="Proteomes" id="UP000585272"/>
    </source>
</evidence>
<evidence type="ECO:0000256" key="2">
    <source>
        <dbReference type="ARBA" id="ARBA00022741"/>
    </source>
</evidence>
<evidence type="ECO:0000256" key="1">
    <source>
        <dbReference type="ARBA" id="ARBA00022448"/>
    </source>
</evidence>
<dbReference type="InterPro" id="IPR003439">
    <property type="entry name" value="ABC_transporter-like_ATP-bd"/>
</dbReference>
<organism evidence="5 6">
    <name type="scientific">Conexibacter arvalis</name>
    <dbReference type="NCBI Taxonomy" id="912552"/>
    <lineage>
        <taxon>Bacteria</taxon>
        <taxon>Bacillati</taxon>
        <taxon>Actinomycetota</taxon>
        <taxon>Thermoleophilia</taxon>
        <taxon>Solirubrobacterales</taxon>
        <taxon>Conexibacteraceae</taxon>
        <taxon>Conexibacter</taxon>
    </lineage>
</organism>
<dbReference type="Pfam" id="PF00005">
    <property type="entry name" value="ABC_tran"/>
    <property type="match status" value="1"/>
</dbReference>
<protein>
    <submittedName>
        <fullName evidence="5">ABC-type nitrate/sulfonate/bicarbonate transport system ATPase subunit</fullName>
    </submittedName>
</protein>
<name>A0A840IBG3_9ACTN</name>